<keyword evidence="3" id="KW-1185">Reference proteome</keyword>
<accession>A0A5B7ZT83</accession>
<dbReference type="Proteomes" id="UP000308149">
    <property type="component" value="Chromosome"/>
</dbReference>
<evidence type="ECO:0000313" key="3">
    <source>
        <dbReference type="Proteomes" id="UP000308149"/>
    </source>
</evidence>
<dbReference type="EMBL" id="CP040871">
    <property type="protein sequence ID" value="QDA58381.1"/>
    <property type="molecule type" value="Genomic_DNA"/>
</dbReference>
<dbReference type="KEGG" id="thes:FHQ07_14225"/>
<reference evidence="2 3" key="1">
    <citation type="submission" date="2019-06" db="EMBL/GenBank/DDBJ databases">
        <title>Thermomonas aquatica sp. nov., isolated from an industrial wastewater treatment plant.</title>
        <authorList>
            <person name="Jeon J.H."/>
            <person name="Park D.-S."/>
        </authorList>
    </citation>
    <scope>NUCLEOTIDE SEQUENCE [LARGE SCALE GENOMIC DNA]</scope>
    <source>
        <strain evidence="2 3">SY21</strain>
    </source>
</reference>
<feature type="signal peptide" evidence="1">
    <location>
        <begin position="1"/>
        <end position="28"/>
    </location>
</feature>
<dbReference type="RefSeq" id="WP_139717776.1">
    <property type="nucleotide sequence ID" value="NZ_CP040871.1"/>
</dbReference>
<evidence type="ECO:0000256" key="1">
    <source>
        <dbReference type="SAM" id="SignalP"/>
    </source>
</evidence>
<protein>
    <submittedName>
        <fullName evidence="2">Glycine zipper 2TM domain-containing protein</fullName>
    </submittedName>
</protein>
<dbReference type="OrthoDB" id="5966509at2"/>
<gene>
    <name evidence="2" type="ORF">FHQ07_14225</name>
</gene>
<organism evidence="2 3">
    <name type="scientific">Thermomonas aquatica</name>
    <dbReference type="NCBI Taxonomy" id="2202149"/>
    <lineage>
        <taxon>Bacteria</taxon>
        <taxon>Pseudomonadati</taxon>
        <taxon>Pseudomonadota</taxon>
        <taxon>Gammaproteobacteria</taxon>
        <taxon>Lysobacterales</taxon>
        <taxon>Lysobacteraceae</taxon>
        <taxon>Thermomonas</taxon>
    </lineage>
</organism>
<feature type="chain" id="PRO_5022725291" evidence="1">
    <location>
        <begin position="29"/>
        <end position="158"/>
    </location>
</feature>
<proteinExistence type="predicted"/>
<evidence type="ECO:0000313" key="2">
    <source>
        <dbReference type="EMBL" id="QDA58381.1"/>
    </source>
</evidence>
<name>A0A5B7ZT83_9GAMM</name>
<dbReference type="GO" id="GO:0019867">
    <property type="term" value="C:outer membrane"/>
    <property type="evidence" value="ECO:0007669"/>
    <property type="project" value="InterPro"/>
</dbReference>
<dbReference type="AlphaFoldDB" id="A0A5B7ZT83"/>
<sequence>MNIRANRPHLLGIALLGAALASSGCASTAPSGSGYYGGSASAGSACHDCGSVTRIEAGPGSRAPNATGAVIGGLLGAVAGREIAKDRTDSKGRQNTATVAGAAAGAAIGNAVQNRAGTGYNIYVRMQDGRETVAMQDDLGGIRVGSYVRVVNGRAYLQ</sequence>
<keyword evidence="1" id="KW-0732">Signal</keyword>
<dbReference type="PROSITE" id="PS51257">
    <property type="entry name" value="PROKAR_LIPOPROTEIN"/>
    <property type="match status" value="1"/>
</dbReference>